<gene>
    <name evidence="2" type="ORF">HGMM_OP3C344</name>
</gene>
<dbReference type="InterPro" id="IPR037140">
    <property type="entry name" value="VHL_beta_dom_sf"/>
</dbReference>
<dbReference type="SUPFAM" id="SSF49468">
    <property type="entry name" value="VHL"/>
    <property type="match status" value="1"/>
</dbReference>
<dbReference type="InterPro" id="IPR036208">
    <property type="entry name" value="VHL_sf"/>
</dbReference>
<name>H5SSQ3_ACEAU</name>
<evidence type="ECO:0008006" key="3">
    <source>
        <dbReference type="Google" id="ProtNLM"/>
    </source>
</evidence>
<feature type="chain" id="PRO_5003598503" description="von Hippel-Lindau disease tumour suppressor beta domain-containing protein" evidence="1">
    <location>
        <begin position="25"/>
        <end position="406"/>
    </location>
</feature>
<evidence type="ECO:0000256" key="1">
    <source>
        <dbReference type="SAM" id="SignalP"/>
    </source>
</evidence>
<dbReference type="Gene3D" id="2.60.40.780">
    <property type="entry name" value="von Hippel-Lindau disease tumour suppressor, beta domain"/>
    <property type="match status" value="1"/>
</dbReference>
<keyword evidence="1" id="KW-0732">Signal</keyword>
<reference evidence="2" key="1">
    <citation type="journal article" date="2005" name="Environ. Microbiol.">
        <title>Genetic and functional properties of uncultivated thermophilic crenarchaeotes from a subsurface gold mine as revealed by analysis of genome fragments.</title>
        <authorList>
            <person name="Nunoura T."/>
            <person name="Hirayama H."/>
            <person name="Takami H."/>
            <person name="Oida H."/>
            <person name="Nishi S."/>
            <person name="Shimamura S."/>
            <person name="Suzuki Y."/>
            <person name="Inagaki F."/>
            <person name="Takai K."/>
            <person name="Nealson K.H."/>
            <person name="Horikoshi K."/>
        </authorList>
    </citation>
    <scope>NUCLEOTIDE SEQUENCE</scope>
</reference>
<feature type="signal peptide" evidence="1">
    <location>
        <begin position="1"/>
        <end position="24"/>
    </location>
</feature>
<dbReference type="AlphaFoldDB" id="H5SSQ3"/>
<organism evidence="2">
    <name type="scientific">Acetithermum autotrophicum</name>
    <dbReference type="NCBI Taxonomy" id="1446466"/>
    <lineage>
        <taxon>Bacteria</taxon>
        <taxon>Candidatus Bipolaricaulota</taxon>
        <taxon>Candidatus Acetithermum</taxon>
    </lineage>
</organism>
<evidence type="ECO:0000313" key="2">
    <source>
        <dbReference type="EMBL" id="BAL59189.1"/>
    </source>
</evidence>
<sequence length="406" mass="44857">MALQRSLKALVVVLSVLIVGGVEQASAPSAPWTPAFRAANADAPVEGFPAYTTAQVRERTTVDMPDDFPGYQIHLMYVLPKDGADGQLDTNGAITNVVAATQRWFEGQTEGRRLRFDTYQGAPDITFFRMSRTEAEIKPHLIGILDQIELELLHAGFNHPHKIYAVVYGALARVANYGFCGLGNLPPKSLGAVASLYPLNCPSNPFSPDDSGGWELTLAHEIIHALGFVAECAPNYYTAHVKDDPRDLMYENQLKPASRGIRQEILDVGRDDYYGHTNPGCLDLAKSVFLDPVAPDAGPPPLWPILELPAHDCQVGETLRPRESKIPVVIEFVNTTARRMRIYKINEDGSRELTATLEPYRPEIAPWRVRARQETFATHVWQVTVAGGECVGFYVAGETTHRVVLR</sequence>
<accession>H5SSQ3</accession>
<reference evidence="2" key="2">
    <citation type="journal article" date="2012" name="PLoS ONE">
        <title>A Deeply Branching Thermophilic Bacterium with an Ancient Acetyl-CoA Pathway Dominates a Subsurface Ecosystem.</title>
        <authorList>
            <person name="Takami H."/>
            <person name="Noguchi H."/>
            <person name="Takaki Y."/>
            <person name="Uchiyama I."/>
            <person name="Toyoda A."/>
            <person name="Nishi S."/>
            <person name="Chee G.-J."/>
            <person name="Arai W."/>
            <person name="Nunoura T."/>
            <person name="Itoh T."/>
            <person name="Hattori M."/>
            <person name="Takai K."/>
        </authorList>
    </citation>
    <scope>NUCLEOTIDE SEQUENCE</scope>
</reference>
<dbReference type="EMBL" id="AP011802">
    <property type="protein sequence ID" value="BAL59189.1"/>
    <property type="molecule type" value="Genomic_DNA"/>
</dbReference>
<protein>
    <recommendedName>
        <fullName evidence="3">von Hippel-Lindau disease tumour suppressor beta domain-containing protein</fullName>
    </recommendedName>
</protein>
<proteinExistence type="predicted"/>